<evidence type="ECO:0000256" key="1">
    <source>
        <dbReference type="ARBA" id="ARBA00004389"/>
    </source>
</evidence>
<evidence type="ECO:0000256" key="4">
    <source>
        <dbReference type="ARBA" id="ARBA00022989"/>
    </source>
</evidence>
<keyword evidence="4" id="KW-1133">Transmembrane helix</keyword>
<evidence type="ECO:0000256" key="2">
    <source>
        <dbReference type="ARBA" id="ARBA00022692"/>
    </source>
</evidence>
<evidence type="ECO:0000256" key="3">
    <source>
        <dbReference type="ARBA" id="ARBA00022824"/>
    </source>
</evidence>
<dbReference type="InterPro" id="IPR018253">
    <property type="entry name" value="DnaJ_domain_CS"/>
</dbReference>
<evidence type="ECO:0000259" key="7">
    <source>
        <dbReference type="PROSITE" id="PS50076"/>
    </source>
</evidence>
<dbReference type="PROSITE" id="PS50076">
    <property type="entry name" value="DNAJ_2"/>
    <property type="match status" value="1"/>
</dbReference>
<dbReference type="SMART" id="SM00271">
    <property type="entry name" value="DnaJ"/>
    <property type="match status" value="1"/>
</dbReference>
<dbReference type="Pfam" id="PF09320">
    <property type="entry name" value="DUF1977"/>
    <property type="match status" value="1"/>
</dbReference>
<dbReference type="InterPro" id="IPR051100">
    <property type="entry name" value="DnaJ_subfamily_B/C"/>
</dbReference>
<dbReference type="OrthoDB" id="1507364at2759"/>
<feature type="region of interest" description="Disordered" evidence="6">
    <location>
        <begin position="177"/>
        <end position="206"/>
    </location>
</feature>
<organism evidence="8">
    <name type="scientific">Cyberlindnera fabianii</name>
    <name type="common">Yeast</name>
    <name type="synonym">Hansenula fabianii</name>
    <dbReference type="NCBI Taxonomy" id="36022"/>
    <lineage>
        <taxon>Eukaryota</taxon>
        <taxon>Fungi</taxon>
        <taxon>Dikarya</taxon>
        <taxon>Ascomycota</taxon>
        <taxon>Saccharomycotina</taxon>
        <taxon>Saccharomycetes</taxon>
        <taxon>Phaffomycetales</taxon>
        <taxon>Phaffomycetaceae</taxon>
        <taxon>Cyberlindnera</taxon>
    </lineage>
</organism>
<feature type="compositionally biased region" description="Low complexity" evidence="6">
    <location>
        <begin position="93"/>
        <end position="109"/>
    </location>
</feature>
<evidence type="ECO:0000256" key="6">
    <source>
        <dbReference type="SAM" id="MobiDB-lite"/>
    </source>
</evidence>
<proteinExistence type="predicted"/>
<dbReference type="PRINTS" id="PR00625">
    <property type="entry name" value="JDOMAIN"/>
</dbReference>
<keyword evidence="2" id="KW-0812">Transmembrane</keyword>
<dbReference type="GO" id="GO:0005789">
    <property type="term" value="C:endoplasmic reticulum membrane"/>
    <property type="evidence" value="ECO:0007669"/>
    <property type="project" value="UniProtKB-SubCell"/>
</dbReference>
<feature type="compositionally biased region" description="Low complexity" evidence="6">
    <location>
        <begin position="178"/>
        <end position="201"/>
    </location>
</feature>
<dbReference type="EMBL" id="LK052908">
    <property type="protein sequence ID" value="CDR46431.1"/>
    <property type="molecule type" value="Genomic_DNA"/>
</dbReference>
<keyword evidence="5" id="KW-0472">Membrane</keyword>
<dbReference type="InterPro" id="IPR036869">
    <property type="entry name" value="J_dom_sf"/>
</dbReference>
<evidence type="ECO:0000313" key="8">
    <source>
        <dbReference type="EMBL" id="CDR46431.1"/>
    </source>
</evidence>
<dbReference type="InterPro" id="IPR001623">
    <property type="entry name" value="DnaJ_domain"/>
</dbReference>
<keyword evidence="3" id="KW-0256">Endoplasmic reticulum</keyword>
<comment type="subcellular location">
    <subcellularLocation>
        <location evidence="1">Endoplasmic reticulum membrane</location>
        <topology evidence="1">Single-pass membrane protein</topology>
    </subcellularLocation>
</comment>
<dbReference type="PhylomeDB" id="A0A061BEV4"/>
<dbReference type="SUPFAM" id="SSF46565">
    <property type="entry name" value="Chaperone J-domain"/>
    <property type="match status" value="1"/>
</dbReference>
<dbReference type="VEuPathDB" id="FungiDB:BON22_4281"/>
<dbReference type="InterPro" id="IPR015399">
    <property type="entry name" value="DUF1977_DnaJ-like"/>
</dbReference>
<dbReference type="PROSITE" id="PS00636">
    <property type="entry name" value="DNAJ_1"/>
    <property type="match status" value="1"/>
</dbReference>
<dbReference type="GO" id="GO:0030544">
    <property type="term" value="F:Hsp70 protein binding"/>
    <property type="evidence" value="ECO:0007669"/>
    <property type="project" value="TreeGrafter"/>
</dbReference>
<protein>
    <submittedName>
        <fullName evidence="8">CYFA0S23e00914g1_1</fullName>
    </submittedName>
</protein>
<dbReference type="GO" id="GO:0071218">
    <property type="term" value="P:cellular response to misfolded protein"/>
    <property type="evidence" value="ECO:0007669"/>
    <property type="project" value="TreeGrafter"/>
</dbReference>
<name>A0A061BEV4_CYBFA</name>
<dbReference type="AlphaFoldDB" id="A0A061BEV4"/>
<reference evidence="8" key="1">
    <citation type="journal article" date="2014" name="Genome Announc.">
        <title>Genome sequence of the yeast Cyberlindnera fabianii (Hansenula fabianii).</title>
        <authorList>
            <person name="Freel K.C."/>
            <person name="Sarilar V."/>
            <person name="Neuveglise C."/>
            <person name="Devillers H."/>
            <person name="Friedrich A."/>
            <person name="Schacherer J."/>
        </authorList>
    </citation>
    <scope>NUCLEOTIDE SEQUENCE</scope>
    <source>
        <strain evidence="8">YJS4271</strain>
    </source>
</reference>
<feature type="region of interest" description="Disordered" evidence="6">
    <location>
        <begin position="81"/>
        <end position="109"/>
    </location>
</feature>
<feature type="domain" description="J" evidence="7">
    <location>
        <begin position="23"/>
        <end position="87"/>
    </location>
</feature>
<dbReference type="PANTHER" id="PTHR43908:SF3">
    <property type="entry name" value="AT29763P-RELATED"/>
    <property type="match status" value="1"/>
</dbReference>
<dbReference type="Pfam" id="PF00226">
    <property type="entry name" value="DnaJ"/>
    <property type="match status" value="1"/>
</dbReference>
<gene>
    <name evidence="8" type="ORF">CYFA0S_23e00914g</name>
</gene>
<dbReference type="PANTHER" id="PTHR43908">
    <property type="entry name" value="AT29763P-RELATED"/>
    <property type="match status" value="1"/>
</dbReference>
<dbReference type="Gene3D" id="1.10.287.110">
    <property type="entry name" value="DnaJ domain"/>
    <property type="match status" value="1"/>
</dbReference>
<sequence>MSDRTYTTEQATIVETVLKHGDNYYKILGVEKTCSDSEIKKAYRKLSLKVHPDKNSHPKASESFKKVARAFEVLGDPTKRSIFDQTGMDPDSRGAAASSGFSRASSAGGAASHPFFQQGGFAQGGMPQGFAFSDGDDLFDILFGQGAARGGAGPTFMFGGPGGFTFSSGGGARGGFPFGDPFAQARQSNARRQQQQQQQRQRQAEPDTLWSSLRQYLPMILMLLIPMLSNIFADPVEKFNMYPTSTYSHQRTTPRFGVTYYITPKQAESLADTKLKKLDREAENLFVGDLRDKCQRERELKERKINQAYGWVFPDNEKLEEARKMRLESCEALSRIGVGLL</sequence>
<evidence type="ECO:0000256" key="5">
    <source>
        <dbReference type="ARBA" id="ARBA00023136"/>
    </source>
</evidence>
<dbReference type="CDD" id="cd06257">
    <property type="entry name" value="DnaJ"/>
    <property type="match status" value="1"/>
</dbReference>
<accession>A0A061BEV4</accession>